<comment type="caution">
    <text evidence="1">The sequence shown here is derived from an EMBL/GenBank/DDBJ whole genome shotgun (WGS) entry which is preliminary data.</text>
</comment>
<reference evidence="1 2" key="1">
    <citation type="submission" date="2021-06" db="EMBL/GenBank/DDBJ databases">
        <title>Caerostris extrusa draft genome.</title>
        <authorList>
            <person name="Kono N."/>
            <person name="Arakawa K."/>
        </authorList>
    </citation>
    <scope>NUCLEOTIDE SEQUENCE [LARGE SCALE GENOMIC DNA]</scope>
</reference>
<protein>
    <recommendedName>
        <fullName evidence="3">Secreted protein</fullName>
    </recommendedName>
</protein>
<evidence type="ECO:0000313" key="1">
    <source>
        <dbReference type="EMBL" id="GIZ01105.1"/>
    </source>
</evidence>
<name>A0AAV4Y4I0_CAEEX</name>
<dbReference type="Proteomes" id="UP001054945">
    <property type="component" value="Unassembled WGS sequence"/>
</dbReference>
<keyword evidence="2" id="KW-1185">Reference proteome</keyword>
<proteinExistence type="predicted"/>
<evidence type="ECO:0000313" key="2">
    <source>
        <dbReference type="Proteomes" id="UP001054945"/>
    </source>
</evidence>
<accession>A0AAV4Y4I0</accession>
<organism evidence="1 2">
    <name type="scientific">Caerostris extrusa</name>
    <name type="common">Bark spider</name>
    <name type="synonym">Caerostris bankana</name>
    <dbReference type="NCBI Taxonomy" id="172846"/>
    <lineage>
        <taxon>Eukaryota</taxon>
        <taxon>Metazoa</taxon>
        <taxon>Ecdysozoa</taxon>
        <taxon>Arthropoda</taxon>
        <taxon>Chelicerata</taxon>
        <taxon>Arachnida</taxon>
        <taxon>Araneae</taxon>
        <taxon>Araneomorphae</taxon>
        <taxon>Entelegynae</taxon>
        <taxon>Araneoidea</taxon>
        <taxon>Araneidae</taxon>
        <taxon>Caerostris</taxon>
    </lineage>
</organism>
<gene>
    <name evidence="1" type="ORF">CEXT_43821</name>
</gene>
<dbReference type="EMBL" id="BPLR01001253">
    <property type="protein sequence ID" value="GIZ01105.1"/>
    <property type="molecule type" value="Genomic_DNA"/>
</dbReference>
<sequence length="86" mass="9967">MFPLLTSSFACWLAPRFITWHNVQEIVLSTIKEQKLQGQSTQFPVMQFLCNDGTIETKLTPHSSLMPYIMCRLLAQVIWLLLSPKR</sequence>
<evidence type="ECO:0008006" key="3">
    <source>
        <dbReference type="Google" id="ProtNLM"/>
    </source>
</evidence>
<dbReference type="AlphaFoldDB" id="A0AAV4Y4I0"/>